<comment type="cofactor">
    <cofactor evidence="1">
        <name>Zn(2+)</name>
        <dbReference type="ChEBI" id="CHEBI:29105"/>
    </cofactor>
</comment>
<dbReference type="Proteomes" id="UP000320762">
    <property type="component" value="Unassembled WGS sequence"/>
</dbReference>
<keyword evidence="6" id="KW-0546">Nucleotide metabolism</keyword>
<keyword evidence="3" id="KW-0479">Metal-binding</keyword>
<gene>
    <name evidence="9" type="ORF">BD626DRAFT_517375</name>
</gene>
<evidence type="ECO:0000313" key="9">
    <source>
        <dbReference type="EMBL" id="TRM56884.1"/>
    </source>
</evidence>
<dbReference type="GO" id="GO:0006154">
    <property type="term" value="P:adenosine catabolic process"/>
    <property type="evidence" value="ECO:0007669"/>
    <property type="project" value="TreeGrafter"/>
</dbReference>
<comment type="similarity">
    <text evidence="2">Belongs to the metallo-dependent hydrolases superfamily. Adenosine and AMP deaminases family.</text>
</comment>
<dbReference type="GO" id="GO:0009117">
    <property type="term" value="P:nucleotide metabolic process"/>
    <property type="evidence" value="ECO:0007669"/>
    <property type="project" value="UniProtKB-KW"/>
</dbReference>
<dbReference type="EMBL" id="VDMD01000057">
    <property type="protein sequence ID" value="TRM56884.1"/>
    <property type="molecule type" value="Genomic_DNA"/>
</dbReference>
<evidence type="ECO:0000256" key="3">
    <source>
        <dbReference type="ARBA" id="ARBA00022723"/>
    </source>
</evidence>
<dbReference type="InterPro" id="IPR001365">
    <property type="entry name" value="A_deaminase_dom"/>
</dbReference>
<dbReference type="InterPro" id="IPR006330">
    <property type="entry name" value="Ado/ade_deaminase"/>
</dbReference>
<comment type="caution">
    <text evidence="9">The sequence shown here is derived from an EMBL/GenBank/DDBJ whole genome shotgun (WGS) entry which is preliminary data.</text>
</comment>
<evidence type="ECO:0000256" key="2">
    <source>
        <dbReference type="ARBA" id="ARBA00006676"/>
    </source>
</evidence>
<dbReference type="STRING" id="97359.A0A550BWF7"/>
<dbReference type="Gene3D" id="3.20.20.140">
    <property type="entry name" value="Metal-dependent hydrolases"/>
    <property type="match status" value="1"/>
</dbReference>
<name>A0A550BWF7_9AGAR</name>
<dbReference type="PANTHER" id="PTHR11409:SF42">
    <property type="entry name" value="ADENOSINE DEAMINASE-LIKE PROTEIN"/>
    <property type="match status" value="1"/>
</dbReference>
<keyword evidence="4 9" id="KW-0378">Hydrolase</keyword>
<comment type="catalytic activity">
    <reaction evidence="7">
        <text>N(6)-methyl-AMP + H2O + H(+) = IMP + methylamine</text>
        <dbReference type="Rhea" id="RHEA:16001"/>
        <dbReference type="ChEBI" id="CHEBI:15377"/>
        <dbReference type="ChEBI" id="CHEBI:15378"/>
        <dbReference type="ChEBI" id="CHEBI:58053"/>
        <dbReference type="ChEBI" id="CHEBI:59338"/>
        <dbReference type="ChEBI" id="CHEBI:144842"/>
    </reaction>
    <physiologicalReaction direction="left-to-right" evidence="7">
        <dbReference type="Rhea" id="RHEA:16002"/>
    </physiologicalReaction>
</comment>
<dbReference type="SUPFAM" id="SSF51556">
    <property type="entry name" value="Metallo-dependent hydrolases"/>
    <property type="match status" value="1"/>
</dbReference>
<reference evidence="9 10" key="1">
    <citation type="journal article" date="2019" name="New Phytol.">
        <title>Comparative genomics reveals unique wood-decay strategies and fruiting body development in the Schizophyllaceae.</title>
        <authorList>
            <person name="Almasi E."/>
            <person name="Sahu N."/>
            <person name="Krizsan K."/>
            <person name="Balint B."/>
            <person name="Kovacs G.M."/>
            <person name="Kiss B."/>
            <person name="Cseklye J."/>
            <person name="Drula E."/>
            <person name="Henrissat B."/>
            <person name="Nagy I."/>
            <person name="Chovatia M."/>
            <person name="Adam C."/>
            <person name="LaButti K."/>
            <person name="Lipzen A."/>
            <person name="Riley R."/>
            <person name="Grigoriev I.V."/>
            <person name="Nagy L.G."/>
        </authorList>
    </citation>
    <scope>NUCLEOTIDE SEQUENCE [LARGE SCALE GENOMIC DNA]</scope>
    <source>
        <strain evidence="9 10">NL-1724</strain>
    </source>
</reference>
<dbReference type="Pfam" id="PF00962">
    <property type="entry name" value="A_deaminase"/>
    <property type="match status" value="1"/>
</dbReference>
<protein>
    <submittedName>
        <fullName evidence="9">Metallo-dependent hydrolase</fullName>
    </submittedName>
</protein>
<keyword evidence="10" id="KW-1185">Reference proteome</keyword>
<proteinExistence type="inferred from homology"/>
<dbReference type="AlphaFoldDB" id="A0A550BWF7"/>
<evidence type="ECO:0000313" key="10">
    <source>
        <dbReference type="Proteomes" id="UP000320762"/>
    </source>
</evidence>
<dbReference type="GO" id="GO:0046103">
    <property type="term" value="P:inosine biosynthetic process"/>
    <property type="evidence" value="ECO:0007669"/>
    <property type="project" value="TreeGrafter"/>
</dbReference>
<dbReference type="PANTHER" id="PTHR11409">
    <property type="entry name" value="ADENOSINE DEAMINASE"/>
    <property type="match status" value="1"/>
</dbReference>
<evidence type="ECO:0000256" key="4">
    <source>
        <dbReference type="ARBA" id="ARBA00022801"/>
    </source>
</evidence>
<dbReference type="GO" id="GO:0046872">
    <property type="term" value="F:metal ion binding"/>
    <property type="evidence" value="ECO:0007669"/>
    <property type="project" value="UniProtKB-KW"/>
</dbReference>
<dbReference type="InterPro" id="IPR032466">
    <property type="entry name" value="Metal_Hydrolase"/>
</dbReference>
<dbReference type="OrthoDB" id="272271at2759"/>
<evidence type="ECO:0000256" key="5">
    <source>
        <dbReference type="ARBA" id="ARBA00022833"/>
    </source>
</evidence>
<sequence>MSSVAVAGPAKDALDALSPAQVDFIKRLPKAELHAHLNGSIPLHVLRSLALEYSEKAHGLNSATVSSSAIESGIQALQAGVNLDTIHSFFDLFPAIYALTSTPETVARTARAVLEDFLDGPEPQCAYLELRSTPRAVPSSGMTRLAYVETVLDEVERYPPERAALIVSLDRRMSDAEAAECVAVAKKLKAEGRRVVGVDLCGSPLAGDMAMFKKHFETAREAGLGITLHIAETPDNTREDTLELLSFKPNRLGHATFLDDETIHAVVQADTCIELCLSSNILARRCKTVPSLDAHHIRHYLKHNHRIAICTDDALPFRTNLVAEYALLLAPRPLGLGLSEAEVARIAEMGMGGRFTA</sequence>
<accession>A0A550BWF7</accession>
<dbReference type="GO" id="GO:0004000">
    <property type="term" value="F:adenosine deaminase activity"/>
    <property type="evidence" value="ECO:0007669"/>
    <property type="project" value="TreeGrafter"/>
</dbReference>
<evidence type="ECO:0000256" key="7">
    <source>
        <dbReference type="ARBA" id="ARBA00048787"/>
    </source>
</evidence>
<organism evidence="9 10">
    <name type="scientific">Schizophyllum amplum</name>
    <dbReference type="NCBI Taxonomy" id="97359"/>
    <lineage>
        <taxon>Eukaryota</taxon>
        <taxon>Fungi</taxon>
        <taxon>Dikarya</taxon>
        <taxon>Basidiomycota</taxon>
        <taxon>Agaricomycotina</taxon>
        <taxon>Agaricomycetes</taxon>
        <taxon>Agaricomycetidae</taxon>
        <taxon>Agaricales</taxon>
        <taxon>Schizophyllaceae</taxon>
        <taxon>Schizophyllum</taxon>
    </lineage>
</organism>
<feature type="domain" description="Adenosine deaminase" evidence="8">
    <location>
        <begin position="29"/>
        <end position="355"/>
    </location>
</feature>
<evidence type="ECO:0000256" key="6">
    <source>
        <dbReference type="ARBA" id="ARBA00023080"/>
    </source>
</evidence>
<keyword evidence="5" id="KW-0862">Zinc</keyword>
<evidence type="ECO:0000256" key="1">
    <source>
        <dbReference type="ARBA" id="ARBA00001947"/>
    </source>
</evidence>
<evidence type="ECO:0000259" key="8">
    <source>
        <dbReference type="Pfam" id="PF00962"/>
    </source>
</evidence>